<feature type="region of interest" description="Disordered" evidence="1">
    <location>
        <begin position="1"/>
        <end position="30"/>
    </location>
</feature>
<evidence type="ECO:0000313" key="3">
    <source>
        <dbReference type="Proteomes" id="UP000281406"/>
    </source>
</evidence>
<evidence type="ECO:0000256" key="1">
    <source>
        <dbReference type="SAM" id="MobiDB-lite"/>
    </source>
</evidence>
<gene>
    <name evidence="2" type="ORF">DPX16_8220</name>
</gene>
<evidence type="ECO:0000313" key="2">
    <source>
        <dbReference type="EMBL" id="ROL42341.1"/>
    </source>
</evidence>
<dbReference type="EMBL" id="RJVU01049825">
    <property type="protein sequence ID" value="ROL42341.1"/>
    <property type="molecule type" value="Genomic_DNA"/>
</dbReference>
<name>A0A3N0Y8N1_ANAGA</name>
<proteinExistence type="predicted"/>
<sequence>MRMRGRASEAEPAGADERNHSQENADNHRYKFQDVMSSECDYGRSGCGENTAEDLLLGDSMSEEHNRSRGLDTDDRFNVCSMCVCVVLPDHLESILPDPAAIWVQSRNHVRSATI</sequence>
<reference evidence="2 3" key="1">
    <citation type="submission" date="2018-10" db="EMBL/GenBank/DDBJ databases">
        <title>Genome assembly for a Yunnan-Guizhou Plateau 3E fish, Anabarilius grahami (Regan), and its evolutionary and genetic applications.</title>
        <authorList>
            <person name="Jiang W."/>
        </authorList>
    </citation>
    <scope>NUCLEOTIDE SEQUENCE [LARGE SCALE GENOMIC DNA]</scope>
    <source>
        <strain evidence="2">AG-KIZ</strain>
        <tissue evidence="2">Muscle</tissue>
    </source>
</reference>
<comment type="caution">
    <text evidence="2">The sequence shown here is derived from an EMBL/GenBank/DDBJ whole genome shotgun (WGS) entry which is preliminary data.</text>
</comment>
<feature type="compositionally biased region" description="Basic and acidic residues" evidence="1">
    <location>
        <begin position="15"/>
        <end position="30"/>
    </location>
</feature>
<keyword evidence="3" id="KW-1185">Reference proteome</keyword>
<accession>A0A3N0Y8N1</accession>
<organism evidence="2 3">
    <name type="scientific">Anabarilius grahami</name>
    <name type="common">Kanglang fish</name>
    <name type="synonym">Barilius grahami</name>
    <dbReference type="NCBI Taxonomy" id="495550"/>
    <lineage>
        <taxon>Eukaryota</taxon>
        <taxon>Metazoa</taxon>
        <taxon>Chordata</taxon>
        <taxon>Craniata</taxon>
        <taxon>Vertebrata</taxon>
        <taxon>Euteleostomi</taxon>
        <taxon>Actinopterygii</taxon>
        <taxon>Neopterygii</taxon>
        <taxon>Teleostei</taxon>
        <taxon>Ostariophysi</taxon>
        <taxon>Cypriniformes</taxon>
        <taxon>Xenocyprididae</taxon>
        <taxon>Xenocypridinae</taxon>
        <taxon>Xenocypridinae incertae sedis</taxon>
        <taxon>Anabarilius</taxon>
    </lineage>
</organism>
<protein>
    <submittedName>
        <fullName evidence="2">Uncharacterized protein</fullName>
    </submittedName>
</protein>
<dbReference type="AlphaFoldDB" id="A0A3N0Y8N1"/>
<dbReference type="Proteomes" id="UP000281406">
    <property type="component" value="Unassembled WGS sequence"/>
</dbReference>